<protein>
    <recommendedName>
        <fullName evidence="3">DUF7492 domain-containing protein</fullName>
    </recommendedName>
</protein>
<accession>A0AAD9SVZ9</accession>
<feature type="region of interest" description="Disordered" evidence="1">
    <location>
        <begin position="443"/>
        <end position="486"/>
    </location>
</feature>
<comment type="caution">
    <text evidence="4">The sequence shown here is derived from an EMBL/GenBank/DDBJ whole genome shotgun (WGS) entry which is preliminary data.</text>
</comment>
<dbReference type="EMBL" id="JAUBYV010000007">
    <property type="protein sequence ID" value="KAK2625598.1"/>
    <property type="molecule type" value="Genomic_DNA"/>
</dbReference>
<feature type="compositionally biased region" description="Low complexity" evidence="1">
    <location>
        <begin position="319"/>
        <end position="336"/>
    </location>
</feature>
<keyword evidence="5" id="KW-1185">Reference proteome</keyword>
<feature type="signal peptide" evidence="2">
    <location>
        <begin position="1"/>
        <end position="25"/>
    </location>
</feature>
<proteinExistence type="predicted"/>
<evidence type="ECO:0000256" key="2">
    <source>
        <dbReference type="SAM" id="SignalP"/>
    </source>
</evidence>
<dbReference type="InterPro" id="IPR055915">
    <property type="entry name" value="DUF7492"/>
</dbReference>
<evidence type="ECO:0000259" key="3">
    <source>
        <dbReference type="Pfam" id="PF24320"/>
    </source>
</evidence>
<evidence type="ECO:0000256" key="1">
    <source>
        <dbReference type="SAM" id="MobiDB-lite"/>
    </source>
</evidence>
<reference evidence="4" key="1">
    <citation type="submission" date="2023-06" db="EMBL/GenBank/DDBJ databases">
        <title>Draft genome of Marssonina rosae.</title>
        <authorList>
            <person name="Cheng Q."/>
        </authorList>
    </citation>
    <scope>NUCLEOTIDE SEQUENCE</scope>
    <source>
        <strain evidence="4">R4</strain>
    </source>
</reference>
<dbReference type="Pfam" id="PF24320">
    <property type="entry name" value="DUF7492"/>
    <property type="match status" value="1"/>
</dbReference>
<dbReference type="PROSITE" id="PS51257">
    <property type="entry name" value="PROKAR_LIPOPROTEIN"/>
    <property type="match status" value="1"/>
</dbReference>
<keyword evidence="2" id="KW-0732">Signal</keyword>
<evidence type="ECO:0000313" key="4">
    <source>
        <dbReference type="EMBL" id="KAK2625598.1"/>
    </source>
</evidence>
<evidence type="ECO:0000313" key="5">
    <source>
        <dbReference type="Proteomes" id="UP001285354"/>
    </source>
</evidence>
<sequence>MKSIHSLPSSLATAILFACNTAVHAHTWVEQVRKIASNGSYVGDPGYIRNFTPRAGPGAGNVDLDLYLLPPNGRSTGNAIVATDLICKSNQLKGEQSNGFPALKAAPGDQVALRYLENGHVTKPNVPEGHPAGSGTVFIYGTEDGQDTDTYNGIHRVWNADGTGGDKRGKLIATRPFDDGQCFQINDSPISVARQAKASGFKSEDTGTSDLLCQNDFQLPTDAPTSGSYTIYWVWEWPTIDQDGNIKLNESYTSCLDITMTSDAVATAGAFAVGAISGAAQNGIKAQMAGIPLMINPTAKPSLAADNIPALITNKPSGPAAQPAPTSAPAQASAPTPKLPASSKAAKLTSKPPAGFVTVTVTGMKEFVTVTVTKDAPQAAPTSEGIASQIAEDTITRTVAPITSASAKVKNSASAIDNSAFPTFPAVPMSSFIKISGIPTPTPFLSPTPEVQQGAQDVPVPADAGARSASTEASATCTSDPVSDRRAKRALRLRGRLV</sequence>
<name>A0AAD9SVZ9_9HELO</name>
<feature type="region of interest" description="Disordered" evidence="1">
    <location>
        <begin position="314"/>
        <end position="348"/>
    </location>
</feature>
<feature type="domain" description="DUF7492" evidence="3">
    <location>
        <begin position="23"/>
        <end position="266"/>
    </location>
</feature>
<dbReference type="AlphaFoldDB" id="A0AAD9SVZ9"/>
<feature type="compositionally biased region" description="Low complexity" evidence="1">
    <location>
        <begin position="464"/>
        <end position="479"/>
    </location>
</feature>
<feature type="chain" id="PRO_5042235063" description="DUF7492 domain-containing protein" evidence="2">
    <location>
        <begin position="26"/>
        <end position="498"/>
    </location>
</feature>
<gene>
    <name evidence="4" type="ORF">QTJ16_004910</name>
</gene>
<organism evidence="4 5">
    <name type="scientific">Diplocarpon rosae</name>
    <dbReference type="NCBI Taxonomy" id="946125"/>
    <lineage>
        <taxon>Eukaryota</taxon>
        <taxon>Fungi</taxon>
        <taxon>Dikarya</taxon>
        <taxon>Ascomycota</taxon>
        <taxon>Pezizomycotina</taxon>
        <taxon>Leotiomycetes</taxon>
        <taxon>Helotiales</taxon>
        <taxon>Drepanopezizaceae</taxon>
        <taxon>Diplocarpon</taxon>
    </lineage>
</organism>
<dbReference type="Proteomes" id="UP001285354">
    <property type="component" value="Unassembled WGS sequence"/>
</dbReference>